<name>A0A1B2HNC9_9PSEU</name>
<gene>
    <name evidence="2" type="ORF">BBK82_27385</name>
</gene>
<keyword evidence="3" id="KW-1185">Reference proteome</keyword>
<dbReference type="AlphaFoldDB" id="A0A1B2HNC9"/>
<dbReference type="RefSeq" id="WP_065917575.1">
    <property type="nucleotide sequence ID" value="NZ_CP016793.1"/>
</dbReference>
<organism evidence="2 3">
    <name type="scientific">Lentzea guizhouensis</name>
    <dbReference type="NCBI Taxonomy" id="1586287"/>
    <lineage>
        <taxon>Bacteria</taxon>
        <taxon>Bacillati</taxon>
        <taxon>Actinomycetota</taxon>
        <taxon>Actinomycetes</taxon>
        <taxon>Pseudonocardiales</taxon>
        <taxon>Pseudonocardiaceae</taxon>
        <taxon>Lentzea</taxon>
    </lineage>
</organism>
<evidence type="ECO:0000256" key="1">
    <source>
        <dbReference type="SAM" id="MobiDB-lite"/>
    </source>
</evidence>
<dbReference type="Proteomes" id="UP000093053">
    <property type="component" value="Chromosome"/>
</dbReference>
<sequence length="68" mass="7207">MLHDQSVPPDQVANTAHDVSGTAVQAGTINGGVHVHPPHRAAALPLRAGIVPPQAALHENLVRWRREA</sequence>
<dbReference type="EMBL" id="CP016793">
    <property type="protein sequence ID" value="ANZ39233.1"/>
    <property type="molecule type" value="Genomic_DNA"/>
</dbReference>
<protein>
    <submittedName>
        <fullName evidence="2">Uncharacterized protein</fullName>
    </submittedName>
</protein>
<accession>A0A1B2HNC9</accession>
<dbReference type="KEGG" id="led:BBK82_27385"/>
<evidence type="ECO:0000313" key="3">
    <source>
        <dbReference type="Proteomes" id="UP000093053"/>
    </source>
</evidence>
<feature type="region of interest" description="Disordered" evidence="1">
    <location>
        <begin position="1"/>
        <end position="36"/>
    </location>
</feature>
<proteinExistence type="predicted"/>
<evidence type="ECO:0000313" key="2">
    <source>
        <dbReference type="EMBL" id="ANZ39233.1"/>
    </source>
</evidence>
<reference evidence="2 3" key="1">
    <citation type="submission" date="2016-07" db="EMBL/GenBank/DDBJ databases">
        <title>Complete genome sequence of the Lentzea guizhouensis DHS C013.</title>
        <authorList>
            <person name="Cao C."/>
        </authorList>
    </citation>
    <scope>NUCLEOTIDE SEQUENCE [LARGE SCALE GENOMIC DNA]</scope>
    <source>
        <strain evidence="2 3">DHS C013</strain>
    </source>
</reference>